<dbReference type="EMBL" id="BSUM01000001">
    <property type="protein sequence ID" value="GMA31592.1"/>
    <property type="molecule type" value="Genomic_DNA"/>
</dbReference>
<feature type="compositionally biased region" description="Low complexity" evidence="1">
    <location>
        <begin position="318"/>
        <end position="343"/>
    </location>
</feature>
<dbReference type="AlphaFoldDB" id="A0AA37XEI2"/>
<organism evidence="2 3">
    <name type="scientific">Litorihabitans aurantiacus</name>
    <dbReference type="NCBI Taxonomy" id="1930061"/>
    <lineage>
        <taxon>Bacteria</taxon>
        <taxon>Bacillati</taxon>
        <taxon>Actinomycetota</taxon>
        <taxon>Actinomycetes</taxon>
        <taxon>Micrococcales</taxon>
        <taxon>Beutenbergiaceae</taxon>
        <taxon>Litorihabitans</taxon>
    </lineage>
</organism>
<reference evidence="2" key="1">
    <citation type="journal article" date="2014" name="Int. J. Syst. Evol. Microbiol.">
        <title>Complete genome sequence of Corynebacterium casei LMG S-19264T (=DSM 44701T), isolated from a smear-ripened cheese.</title>
        <authorList>
            <consortium name="US DOE Joint Genome Institute (JGI-PGF)"/>
            <person name="Walter F."/>
            <person name="Albersmeier A."/>
            <person name="Kalinowski J."/>
            <person name="Ruckert C."/>
        </authorList>
    </citation>
    <scope>NUCLEOTIDE SEQUENCE</scope>
    <source>
        <strain evidence="2">NBRC 112290</strain>
    </source>
</reference>
<proteinExistence type="predicted"/>
<evidence type="ECO:0000313" key="3">
    <source>
        <dbReference type="Proteomes" id="UP001157161"/>
    </source>
</evidence>
<protein>
    <recommendedName>
        <fullName evidence="4">Phage portal protein</fullName>
    </recommendedName>
</protein>
<keyword evidence="3" id="KW-1185">Reference proteome</keyword>
<evidence type="ECO:0000313" key="2">
    <source>
        <dbReference type="EMBL" id="GMA31592.1"/>
    </source>
</evidence>
<feature type="compositionally biased region" description="Low complexity" evidence="1">
    <location>
        <begin position="353"/>
        <end position="368"/>
    </location>
</feature>
<accession>A0AA37XEI2</accession>
<evidence type="ECO:0000256" key="1">
    <source>
        <dbReference type="SAM" id="MobiDB-lite"/>
    </source>
</evidence>
<feature type="region of interest" description="Disordered" evidence="1">
    <location>
        <begin position="318"/>
        <end position="368"/>
    </location>
</feature>
<dbReference type="RefSeq" id="WP_284250387.1">
    <property type="nucleotide sequence ID" value="NZ_BSUM01000001.1"/>
</dbReference>
<reference evidence="2" key="2">
    <citation type="submission" date="2023-02" db="EMBL/GenBank/DDBJ databases">
        <authorList>
            <person name="Sun Q."/>
            <person name="Mori K."/>
        </authorList>
    </citation>
    <scope>NUCLEOTIDE SEQUENCE</scope>
    <source>
        <strain evidence="2">NBRC 112290</strain>
    </source>
</reference>
<evidence type="ECO:0008006" key="4">
    <source>
        <dbReference type="Google" id="ProtNLM"/>
    </source>
</evidence>
<comment type="caution">
    <text evidence="2">The sequence shown here is derived from an EMBL/GenBank/DDBJ whole genome shotgun (WGS) entry which is preliminary data.</text>
</comment>
<gene>
    <name evidence="2" type="ORF">GCM10025875_15840</name>
</gene>
<sequence>MPLPDAKTAWPPKPFDSAFQTMREWDAWYVGDPGTLQSTYANGSRPRTRPSQHRGGVVGAMSRFFWGRPIPDGQDRTRLHIPVAADLATTSADLLFSEPPRLVLPGDTKDTTRRPAQERLEQIFNTPENHSGLLEAAELAAALGGTYLRVVWDTASEQQMPFLTAVHADGAIPTWKWGRLDSVVFWTVVGRDGQSVVRHLESHEGGRILHGLYRGTDDSLGTRLDLRDHPSTEWAATLVNGEDAIVTGVPGLTAAYVPNVRPSRQWRTSPELSPLGRSDFDGIEGLFDALDETYSSWMRDVRLAKARLIVDQNAFTPSARGVARRSTSTRSSSPRSPASPARSRTGRSRRPSSSRSAPPITATPASRS</sequence>
<name>A0AA37XEI2_9MICO</name>
<dbReference type="Proteomes" id="UP001157161">
    <property type="component" value="Unassembled WGS sequence"/>
</dbReference>